<accession>A0ABP6LUF9</accession>
<dbReference type="InterPro" id="IPR010982">
    <property type="entry name" value="Lambda_DNA-bd_dom_sf"/>
</dbReference>
<reference evidence="7" key="1">
    <citation type="journal article" date="2019" name="Int. J. Syst. Evol. Microbiol.">
        <title>The Global Catalogue of Microorganisms (GCM) 10K type strain sequencing project: providing services to taxonomists for standard genome sequencing and annotation.</title>
        <authorList>
            <consortium name="The Broad Institute Genomics Platform"/>
            <consortium name="The Broad Institute Genome Sequencing Center for Infectious Disease"/>
            <person name="Wu L."/>
            <person name="Ma J."/>
        </authorList>
    </citation>
    <scope>NUCLEOTIDE SEQUENCE [LARGE SCALE GENOMIC DNA]</scope>
    <source>
        <strain evidence="7">JCM 14309</strain>
    </source>
</reference>
<dbReference type="Gene3D" id="1.10.260.40">
    <property type="entry name" value="lambda repressor-like DNA-binding domains"/>
    <property type="match status" value="1"/>
</dbReference>
<dbReference type="SUPFAM" id="SSF47413">
    <property type="entry name" value="lambda repressor-like DNA-binding domains"/>
    <property type="match status" value="1"/>
</dbReference>
<evidence type="ECO:0000256" key="4">
    <source>
        <dbReference type="SAM" id="MobiDB-lite"/>
    </source>
</evidence>
<keyword evidence="7" id="KW-1185">Reference proteome</keyword>
<dbReference type="Pfam" id="PF13377">
    <property type="entry name" value="Peripla_BP_3"/>
    <property type="match status" value="1"/>
</dbReference>
<dbReference type="Gene3D" id="3.40.50.2300">
    <property type="match status" value="2"/>
</dbReference>
<protein>
    <submittedName>
        <fullName evidence="6">LacI family DNA-binding transcriptional regulator</fullName>
    </submittedName>
</protein>
<dbReference type="Proteomes" id="UP001500236">
    <property type="component" value="Unassembled WGS sequence"/>
</dbReference>
<dbReference type="InterPro" id="IPR028082">
    <property type="entry name" value="Peripla_BP_I"/>
</dbReference>
<dbReference type="PROSITE" id="PS50932">
    <property type="entry name" value="HTH_LACI_2"/>
    <property type="match status" value="1"/>
</dbReference>
<evidence type="ECO:0000256" key="1">
    <source>
        <dbReference type="ARBA" id="ARBA00023015"/>
    </source>
</evidence>
<sequence length="354" mass="37138">MPASDSLRAPGGSSTAGAASPTRPRRPTGADVAARANVSRATVSFVLNNTPGQTISEETRRAVLNAAEELGYHPNRNAKSLASGKSTNLVCVVPKTQLGEPATALIGMLTAELSRRGYSMAVHFESTDHASLTALVQDLAPQMIFPLFGALPEWIDDDVAYGTALMPATQLPENARDAGVAAQVEHLAAAGHTRIGYVGTANPVAHEISEFRASTAQKVAQDAGVELTLSAEVAADGSDVGEVVRQAREAGVTALCAFSDTVAFMLLATLMDEGIACPEEIAVVGYDDVSLAEWSRPRLTTVQWDQSVIATLIADAVIAAVDDDPRRRTPAAEQASVDEVWMLGRAHVVARESA</sequence>
<proteinExistence type="predicted"/>
<dbReference type="EMBL" id="BAAAVT010000005">
    <property type="protein sequence ID" value="GAA3057653.1"/>
    <property type="molecule type" value="Genomic_DNA"/>
</dbReference>
<dbReference type="RefSeq" id="WP_344684615.1">
    <property type="nucleotide sequence ID" value="NZ_BAAAVT010000005.1"/>
</dbReference>
<keyword evidence="3" id="KW-0804">Transcription</keyword>
<feature type="region of interest" description="Disordered" evidence="4">
    <location>
        <begin position="1"/>
        <end position="29"/>
    </location>
</feature>
<dbReference type="CDD" id="cd01392">
    <property type="entry name" value="HTH_LacI"/>
    <property type="match status" value="1"/>
</dbReference>
<evidence type="ECO:0000313" key="7">
    <source>
        <dbReference type="Proteomes" id="UP001500236"/>
    </source>
</evidence>
<keyword evidence="1" id="KW-0805">Transcription regulation</keyword>
<dbReference type="PANTHER" id="PTHR30146:SF109">
    <property type="entry name" value="HTH-TYPE TRANSCRIPTIONAL REGULATOR GALS"/>
    <property type="match status" value="1"/>
</dbReference>
<dbReference type="GO" id="GO:0003677">
    <property type="term" value="F:DNA binding"/>
    <property type="evidence" value="ECO:0007669"/>
    <property type="project" value="UniProtKB-KW"/>
</dbReference>
<feature type="compositionally biased region" description="Low complexity" evidence="4">
    <location>
        <begin position="8"/>
        <end position="22"/>
    </location>
</feature>
<gene>
    <name evidence="6" type="ORF">GCM10010529_09370</name>
</gene>
<dbReference type="InterPro" id="IPR046335">
    <property type="entry name" value="LacI/GalR-like_sensor"/>
</dbReference>
<name>A0ABP6LUF9_9MICC</name>
<organism evidence="6 7">
    <name type="scientific">Nesterenkonia aethiopica</name>
    <dbReference type="NCBI Taxonomy" id="269144"/>
    <lineage>
        <taxon>Bacteria</taxon>
        <taxon>Bacillati</taxon>
        <taxon>Actinomycetota</taxon>
        <taxon>Actinomycetes</taxon>
        <taxon>Micrococcales</taxon>
        <taxon>Micrococcaceae</taxon>
        <taxon>Nesterenkonia</taxon>
    </lineage>
</organism>
<evidence type="ECO:0000313" key="6">
    <source>
        <dbReference type="EMBL" id="GAA3057653.1"/>
    </source>
</evidence>
<dbReference type="InterPro" id="IPR000843">
    <property type="entry name" value="HTH_LacI"/>
</dbReference>
<dbReference type="PANTHER" id="PTHR30146">
    <property type="entry name" value="LACI-RELATED TRANSCRIPTIONAL REPRESSOR"/>
    <property type="match status" value="1"/>
</dbReference>
<evidence type="ECO:0000256" key="3">
    <source>
        <dbReference type="ARBA" id="ARBA00023163"/>
    </source>
</evidence>
<evidence type="ECO:0000259" key="5">
    <source>
        <dbReference type="PROSITE" id="PS50932"/>
    </source>
</evidence>
<dbReference type="Pfam" id="PF00356">
    <property type="entry name" value="LacI"/>
    <property type="match status" value="1"/>
</dbReference>
<dbReference type="CDD" id="cd06267">
    <property type="entry name" value="PBP1_LacI_sugar_binding-like"/>
    <property type="match status" value="1"/>
</dbReference>
<feature type="domain" description="HTH lacI-type" evidence="5">
    <location>
        <begin position="27"/>
        <end position="83"/>
    </location>
</feature>
<comment type="caution">
    <text evidence="6">The sequence shown here is derived from an EMBL/GenBank/DDBJ whole genome shotgun (WGS) entry which is preliminary data.</text>
</comment>
<dbReference type="SMART" id="SM00354">
    <property type="entry name" value="HTH_LACI"/>
    <property type="match status" value="1"/>
</dbReference>
<evidence type="ECO:0000256" key="2">
    <source>
        <dbReference type="ARBA" id="ARBA00023125"/>
    </source>
</evidence>
<dbReference type="SUPFAM" id="SSF53822">
    <property type="entry name" value="Periplasmic binding protein-like I"/>
    <property type="match status" value="1"/>
</dbReference>
<keyword evidence="2 6" id="KW-0238">DNA-binding</keyword>